<reference evidence="1 2" key="1">
    <citation type="submission" date="2019-02" db="EMBL/GenBank/DDBJ databases">
        <title>Deep-cultivation of Planctomycetes and their phenomic and genomic characterization uncovers novel biology.</title>
        <authorList>
            <person name="Wiegand S."/>
            <person name="Jogler M."/>
            <person name="Boedeker C."/>
            <person name="Pinto D."/>
            <person name="Vollmers J."/>
            <person name="Rivas-Marin E."/>
            <person name="Kohn T."/>
            <person name="Peeters S.H."/>
            <person name="Heuer A."/>
            <person name="Rast P."/>
            <person name="Oberbeckmann S."/>
            <person name="Bunk B."/>
            <person name="Jeske O."/>
            <person name="Meyerdierks A."/>
            <person name="Storesund J.E."/>
            <person name="Kallscheuer N."/>
            <person name="Luecker S."/>
            <person name="Lage O.M."/>
            <person name="Pohl T."/>
            <person name="Merkel B.J."/>
            <person name="Hornburger P."/>
            <person name="Mueller R.-W."/>
            <person name="Bruemmer F."/>
            <person name="Labrenz M."/>
            <person name="Spormann A.M."/>
            <person name="Op Den Camp H."/>
            <person name="Overmann J."/>
            <person name="Amann R."/>
            <person name="Jetten M.S.M."/>
            <person name="Mascher T."/>
            <person name="Medema M.H."/>
            <person name="Devos D.P."/>
            <person name="Kaster A.-K."/>
            <person name="Ovreas L."/>
            <person name="Rohde M."/>
            <person name="Galperin M.Y."/>
            <person name="Jogler C."/>
        </authorList>
    </citation>
    <scope>NUCLEOTIDE SEQUENCE [LARGE SCALE GENOMIC DNA]</scope>
    <source>
        <strain evidence="1 2">Enr8</strain>
    </source>
</reference>
<dbReference type="Proteomes" id="UP000318878">
    <property type="component" value="Unassembled WGS sequence"/>
</dbReference>
<proteinExistence type="predicted"/>
<dbReference type="OrthoDB" id="285005at2"/>
<evidence type="ECO:0000313" key="1">
    <source>
        <dbReference type="EMBL" id="TWT39771.1"/>
    </source>
</evidence>
<gene>
    <name evidence="1" type="ORF">Enr8_14730</name>
</gene>
<evidence type="ECO:0000313" key="2">
    <source>
        <dbReference type="Proteomes" id="UP000318878"/>
    </source>
</evidence>
<dbReference type="RefSeq" id="WP_146429910.1">
    <property type="nucleotide sequence ID" value="NZ_SJPF01000001.1"/>
</dbReference>
<dbReference type="EMBL" id="SJPF01000001">
    <property type="protein sequence ID" value="TWT39771.1"/>
    <property type="molecule type" value="Genomic_DNA"/>
</dbReference>
<name>A0A5C5VPN7_9BACT</name>
<accession>A0A5C5VPN7</accession>
<dbReference type="AlphaFoldDB" id="A0A5C5VPN7"/>
<organism evidence="1 2">
    <name type="scientific">Blastopirellula retiformator</name>
    <dbReference type="NCBI Taxonomy" id="2527970"/>
    <lineage>
        <taxon>Bacteria</taxon>
        <taxon>Pseudomonadati</taxon>
        <taxon>Planctomycetota</taxon>
        <taxon>Planctomycetia</taxon>
        <taxon>Pirellulales</taxon>
        <taxon>Pirellulaceae</taxon>
        <taxon>Blastopirellula</taxon>
    </lineage>
</organism>
<sequence>MKPRIAAERPFASSVAKERKFAGWIDVDRPYASPGVRATDFRGGATVKGPTATAVVSARVDLLRNQLREEYARLLVV</sequence>
<protein>
    <submittedName>
        <fullName evidence="1">Uncharacterized protein</fullName>
    </submittedName>
</protein>
<comment type="caution">
    <text evidence="1">The sequence shown here is derived from an EMBL/GenBank/DDBJ whole genome shotgun (WGS) entry which is preliminary data.</text>
</comment>
<keyword evidence="2" id="KW-1185">Reference proteome</keyword>